<evidence type="ECO:0000313" key="1">
    <source>
        <dbReference type="EMBL" id="GGF66857.1"/>
    </source>
</evidence>
<evidence type="ECO:0000313" key="2">
    <source>
        <dbReference type="Proteomes" id="UP000632498"/>
    </source>
</evidence>
<comment type="caution">
    <text evidence="1">The sequence shown here is derived from an EMBL/GenBank/DDBJ whole genome shotgun (WGS) entry which is preliminary data.</text>
</comment>
<reference evidence="1" key="2">
    <citation type="submission" date="2020-09" db="EMBL/GenBank/DDBJ databases">
        <authorList>
            <person name="Sun Q."/>
            <person name="Zhou Y."/>
        </authorList>
    </citation>
    <scope>NUCLEOTIDE SEQUENCE</scope>
    <source>
        <strain evidence="1">CGMCC 1.15254</strain>
    </source>
</reference>
<keyword evidence="2" id="KW-1185">Reference proteome</keyword>
<organism evidence="1 2">
    <name type="scientific">Terasakiella brassicae</name>
    <dbReference type="NCBI Taxonomy" id="1634917"/>
    <lineage>
        <taxon>Bacteria</taxon>
        <taxon>Pseudomonadati</taxon>
        <taxon>Pseudomonadota</taxon>
        <taxon>Alphaproteobacteria</taxon>
        <taxon>Rhodospirillales</taxon>
        <taxon>Terasakiellaceae</taxon>
        <taxon>Terasakiella</taxon>
    </lineage>
</organism>
<dbReference type="Proteomes" id="UP000632498">
    <property type="component" value="Unassembled WGS sequence"/>
</dbReference>
<dbReference type="EMBL" id="BMHV01000014">
    <property type="protein sequence ID" value="GGF66857.1"/>
    <property type="molecule type" value="Genomic_DNA"/>
</dbReference>
<accession>A0A917C1Z8</accession>
<proteinExistence type="predicted"/>
<sequence length="138" mass="15481">MKMIEVSDIDYTQPAKLFSFAIHISGTSKSRIATFRDNQLNVSFLALDAITDNARNIIITYADETGMCICLDCDVSIYARRYDEAVDFLTKPYFVEIEGDGGTISLADVIVEIIPDDDPENCEVTLFRKLKNLEQIAV</sequence>
<name>A0A917C1Z8_9PROT</name>
<protein>
    <submittedName>
        <fullName evidence="1">Uncharacterized protein</fullName>
    </submittedName>
</protein>
<reference evidence="1" key="1">
    <citation type="journal article" date="2014" name="Int. J. Syst. Evol. Microbiol.">
        <title>Complete genome sequence of Corynebacterium casei LMG S-19264T (=DSM 44701T), isolated from a smear-ripened cheese.</title>
        <authorList>
            <consortium name="US DOE Joint Genome Institute (JGI-PGF)"/>
            <person name="Walter F."/>
            <person name="Albersmeier A."/>
            <person name="Kalinowski J."/>
            <person name="Ruckert C."/>
        </authorList>
    </citation>
    <scope>NUCLEOTIDE SEQUENCE</scope>
    <source>
        <strain evidence="1">CGMCC 1.15254</strain>
    </source>
</reference>
<gene>
    <name evidence="1" type="ORF">GCM10011332_21210</name>
</gene>
<dbReference type="AlphaFoldDB" id="A0A917C1Z8"/>